<feature type="region of interest" description="Disordered" evidence="1">
    <location>
        <begin position="83"/>
        <end position="204"/>
    </location>
</feature>
<protein>
    <recommendedName>
        <fullName evidence="4">RRM domain-containing protein</fullName>
    </recommendedName>
</protein>
<dbReference type="InterPro" id="IPR035979">
    <property type="entry name" value="RBD_domain_sf"/>
</dbReference>
<evidence type="ECO:0000256" key="1">
    <source>
        <dbReference type="SAM" id="MobiDB-lite"/>
    </source>
</evidence>
<dbReference type="SUPFAM" id="SSF54928">
    <property type="entry name" value="RNA-binding domain, RBD"/>
    <property type="match status" value="1"/>
</dbReference>
<keyword evidence="3" id="KW-1185">Reference proteome</keyword>
<dbReference type="GeneID" id="43589093"/>
<dbReference type="EMBL" id="CP144061">
    <property type="protein sequence ID" value="WWD21703.1"/>
    <property type="molecule type" value="Genomic_DNA"/>
</dbReference>
<evidence type="ECO:0000313" key="2">
    <source>
        <dbReference type="EMBL" id="WWD21703.1"/>
    </source>
</evidence>
<evidence type="ECO:0000313" key="3">
    <source>
        <dbReference type="Proteomes" id="UP000322225"/>
    </source>
</evidence>
<organism evidence="2 3">
    <name type="scientific">Kwoniella shandongensis</name>
    <dbReference type="NCBI Taxonomy" id="1734106"/>
    <lineage>
        <taxon>Eukaryota</taxon>
        <taxon>Fungi</taxon>
        <taxon>Dikarya</taxon>
        <taxon>Basidiomycota</taxon>
        <taxon>Agaricomycotina</taxon>
        <taxon>Tremellomycetes</taxon>
        <taxon>Tremellales</taxon>
        <taxon>Cryptococcaceae</taxon>
        <taxon>Kwoniella</taxon>
    </lineage>
</organism>
<feature type="region of interest" description="Disordered" evidence="1">
    <location>
        <begin position="30"/>
        <end position="53"/>
    </location>
</feature>
<name>A0AAJ8LLS8_9TREE</name>
<reference evidence="2" key="2">
    <citation type="submission" date="2024-01" db="EMBL/GenBank/DDBJ databases">
        <title>Comparative genomics of Cryptococcus and Kwoniella reveals pathogenesis evolution and contrasting modes of karyotype evolution via chromosome fusion or intercentromeric recombination.</title>
        <authorList>
            <person name="Coelho M.A."/>
            <person name="David-Palma M."/>
            <person name="Shea T."/>
            <person name="Bowers K."/>
            <person name="McGinley-Smith S."/>
            <person name="Mohammad A.W."/>
            <person name="Gnirke A."/>
            <person name="Yurkov A.M."/>
            <person name="Nowrousian M."/>
            <person name="Sun S."/>
            <person name="Cuomo C.A."/>
            <person name="Heitman J."/>
        </authorList>
    </citation>
    <scope>NUCLEOTIDE SEQUENCE</scope>
    <source>
        <strain evidence="2">CBS 12478</strain>
    </source>
</reference>
<dbReference type="RefSeq" id="XP_065823864.1">
    <property type="nucleotide sequence ID" value="XM_065967792.1"/>
</dbReference>
<sequence length="204" mass="23483">MSRRVYLGRLPPGVQQADVEDDAEDAIRDFNGRPLLGEKRRDTFEPPAAPRSRGVRISVIGIPSATSWQDLKDFGRIGGNNITYADVDRNNPNNGPPPRDFDDRRAPRDYERRDYGRDDRYGGRDRSPARGGYDNAPRRDYDRRRDDDRYVPRDARDARDARDTPRDAPRDVRDARDASRDARDARDAPRDAPREDRNGDRNGY</sequence>
<feature type="compositionally biased region" description="Basic and acidic residues" evidence="1">
    <location>
        <begin position="136"/>
        <end position="204"/>
    </location>
</feature>
<dbReference type="AlphaFoldDB" id="A0AAJ8LLS8"/>
<evidence type="ECO:0008006" key="4">
    <source>
        <dbReference type="Google" id="ProtNLM"/>
    </source>
</evidence>
<proteinExistence type="predicted"/>
<gene>
    <name evidence="2" type="ORF">CI109_106190</name>
</gene>
<accession>A0AAJ8LLS8</accession>
<feature type="compositionally biased region" description="Basic and acidic residues" evidence="1">
    <location>
        <begin position="99"/>
        <end position="128"/>
    </location>
</feature>
<dbReference type="GO" id="GO:0003676">
    <property type="term" value="F:nucleic acid binding"/>
    <property type="evidence" value="ECO:0007669"/>
    <property type="project" value="InterPro"/>
</dbReference>
<reference evidence="2" key="1">
    <citation type="submission" date="2017-08" db="EMBL/GenBank/DDBJ databases">
        <authorList>
            <person name="Cuomo C."/>
            <person name="Billmyre B."/>
            <person name="Heitman J."/>
        </authorList>
    </citation>
    <scope>NUCLEOTIDE SEQUENCE</scope>
    <source>
        <strain evidence="2">CBS 12478</strain>
    </source>
</reference>
<dbReference type="Proteomes" id="UP000322225">
    <property type="component" value="Chromosome 11"/>
</dbReference>
<dbReference type="KEGG" id="ksn:43589093"/>
<feature type="compositionally biased region" description="Basic and acidic residues" evidence="1">
    <location>
        <begin position="30"/>
        <end position="44"/>
    </location>
</feature>